<evidence type="ECO:0000256" key="2">
    <source>
        <dbReference type="ARBA" id="ARBA00022692"/>
    </source>
</evidence>
<feature type="transmembrane region" description="Helical" evidence="5">
    <location>
        <begin position="12"/>
        <end position="34"/>
    </location>
</feature>
<feature type="domain" description="Methylamine utilisation protein MauE" evidence="6">
    <location>
        <begin position="6"/>
        <end position="95"/>
    </location>
</feature>
<evidence type="ECO:0000259" key="6">
    <source>
        <dbReference type="Pfam" id="PF07291"/>
    </source>
</evidence>
<evidence type="ECO:0000313" key="7">
    <source>
        <dbReference type="EMBL" id="CDN31747.1"/>
    </source>
</evidence>
<keyword evidence="8" id="KW-1185">Reference proteome</keyword>
<feature type="transmembrane region" description="Helical" evidence="5">
    <location>
        <begin position="41"/>
        <end position="59"/>
    </location>
</feature>
<dbReference type="UniPathway" id="UPA00895"/>
<name>A0A060R8H1_9BACT</name>
<keyword evidence="4 5" id="KW-0472">Membrane</keyword>
<dbReference type="STRING" id="1433126.BN938_1667"/>
<dbReference type="eggNOG" id="COG2259">
    <property type="taxonomic scope" value="Bacteria"/>
</dbReference>
<gene>
    <name evidence="7" type="ORF">BN938_1667</name>
</gene>
<evidence type="ECO:0000256" key="1">
    <source>
        <dbReference type="ARBA" id="ARBA00004141"/>
    </source>
</evidence>
<organism evidence="7 8">
    <name type="scientific">Mucinivorans hirudinis</name>
    <dbReference type="NCBI Taxonomy" id="1433126"/>
    <lineage>
        <taxon>Bacteria</taxon>
        <taxon>Pseudomonadati</taxon>
        <taxon>Bacteroidota</taxon>
        <taxon>Bacteroidia</taxon>
        <taxon>Bacteroidales</taxon>
        <taxon>Rikenellaceae</taxon>
        <taxon>Mucinivorans</taxon>
    </lineage>
</organism>
<dbReference type="AlphaFoldDB" id="A0A060R8H1"/>
<evidence type="ECO:0000256" key="4">
    <source>
        <dbReference type="ARBA" id="ARBA00023136"/>
    </source>
</evidence>
<evidence type="ECO:0000256" key="5">
    <source>
        <dbReference type="SAM" id="Phobius"/>
    </source>
</evidence>
<protein>
    <recommendedName>
        <fullName evidence="6">Methylamine utilisation protein MauE domain-containing protein</fullName>
    </recommendedName>
</protein>
<proteinExistence type="predicted"/>
<dbReference type="Pfam" id="PF07291">
    <property type="entry name" value="MauE"/>
    <property type="match status" value="1"/>
</dbReference>
<sequence length="301" mass="33444">MAMELDFVAFAAPVVAIALPSLEILLGIMIALNLGRRYARSFALGSMIFFTLLTIWIAAENPVIDCGCFGDVVKISHMDTLIKNLILLPFALIYFLDKNRGKRCSRLAWYMALPVSFALSLWSWFSLPLIEATPFRVGVHILAAMESGTGGEVETVLVYKNRQSGDLKEFSIDDTEWQNDTVWEFLDSRTIVVKEGKEPEIKSLPMIDSHGIDVSKEVLSSQERILLIVANELEKLPAIPSGYARVVVLTNGTIPEADTEGFELYQSDKSVINTIIQSYRGGALVLENGVIRNKMLLGNLR</sequence>
<dbReference type="Proteomes" id="UP000027616">
    <property type="component" value="Chromosome I"/>
</dbReference>
<dbReference type="EMBL" id="HG934468">
    <property type="protein sequence ID" value="CDN31747.1"/>
    <property type="molecule type" value="Genomic_DNA"/>
</dbReference>
<reference evidence="7 8" key="1">
    <citation type="journal article" date="2015" name="Genome Announc.">
        <title>Complete Genome Sequence of the Novel Leech Symbiont Mucinivorans hirudinis M3T.</title>
        <authorList>
            <person name="Nelson M.C."/>
            <person name="Bomar L."/>
            <person name="Graf J."/>
        </authorList>
    </citation>
    <scope>NUCLEOTIDE SEQUENCE [LARGE SCALE GENOMIC DNA]</scope>
    <source>
        <strain evidence="8">M3</strain>
    </source>
</reference>
<keyword evidence="3 5" id="KW-1133">Transmembrane helix</keyword>
<evidence type="ECO:0000256" key="3">
    <source>
        <dbReference type="ARBA" id="ARBA00022989"/>
    </source>
</evidence>
<keyword evidence="2 5" id="KW-0812">Transmembrane</keyword>
<feature type="transmembrane region" description="Helical" evidence="5">
    <location>
        <begin position="75"/>
        <end position="95"/>
    </location>
</feature>
<dbReference type="GO" id="GO:0016020">
    <property type="term" value="C:membrane"/>
    <property type="evidence" value="ECO:0007669"/>
    <property type="project" value="UniProtKB-SubCell"/>
</dbReference>
<evidence type="ECO:0000313" key="8">
    <source>
        <dbReference type="Proteomes" id="UP000027616"/>
    </source>
</evidence>
<dbReference type="HOGENOM" id="CLU_041394_0_0_10"/>
<dbReference type="InterPro" id="IPR009908">
    <property type="entry name" value="Methylamine_util_MauE"/>
</dbReference>
<dbReference type="KEGG" id="rbc:BN938_1667"/>
<accession>A0A060R8H1</accession>
<comment type="subcellular location">
    <subcellularLocation>
        <location evidence="1">Membrane</location>
        <topology evidence="1">Multi-pass membrane protein</topology>
    </subcellularLocation>
</comment>
<feature type="transmembrane region" description="Helical" evidence="5">
    <location>
        <begin position="107"/>
        <end position="125"/>
    </location>
</feature>
<dbReference type="GO" id="GO:0030416">
    <property type="term" value="P:methylamine metabolic process"/>
    <property type="evidence" value="ECO:0007669"/>
    <property type="project" value="InterPro"/>
</dbReference>